<dbReference type="InterPro" id="IPR023614">
    <property type="entry name" value="Porin_dom_sf"/>
</dbReference>
<keyword evidence="3" id="KW-1185">Reference proteome</keyword>
<dbReference type="Proteomes" id="UP000815846">
    <property type="component" value="Unassembled WGS sequence"/>
</dbReference>
<name>A0ABY3MTT1_9GAMM</name>
<evidence type="ECO:0000256" key="1">
    <source>
        <dbReference type="SAM" id="SignalP"/>
    </source>
</evidence>
<comment type="caution">
    <text evidence="2">The sequence shown here is derived from an EMBL/GenBank/DDBJ whole genome shotgun (WGS) entry which is preliminary data.</text>
</comment>
<feature type="signal peptide" evidence="1">
    <location>
        <begin position="1"/>
        <end position="26"/>
    </location>
</feature>
<dbReference type="EMBL" id="PJAI02000021">
    <property type="protein sequence ID" value="TYK64610.1"/>
    <property type="molecule type" value="Genomic_DNA"/>
</dbReference>
<protein>
    <recommendedName>
        <fullName evidence="4">Porin</fullName>
    </recommendedName>
</protein>
<evidence type="ECO:0000313" key="3">
    <source>
        <dbReference type="Proteomes" id="UP000815846"/>
    </source>
</evidence>
<dbReference type="SUPFAM" id="SSF56935">
    <property type="entry name" value="Porins"/>
    <property type="match status" value="1"/>
</dbReference>
<dbReference type="RefSeq" id="WP_101344227.1">
    <property type="nucleotide sequence ID" value="NZ_PJAI02000021.1"/>
</dbReference>
<evidence type="ECO:0008006" key="4">
    <source>
        <dbReference type="Google" id="ProtNLM"/>
    </source>
</evidence>
<reference evidence="2 3" key="1">
    <citation type="submission" date="2019-08" db="EMBL/GenBank/DDBJ databases">
        <title>Microbe sample from Colwellia echini.</title>
        <authorList>
            <person name="Christiansen L."/>
            <person name="Pathiraja D."/>
            <person name="Schultz-Johansen M."/>
            <person name="Choi I.-G."/>
            <person name="Stougaard P."/>
        </authorList>
    </citation>
    <scope>NUCLEOTIDE SEQUENCE [LARGE SCALE GENOMIC DNA]</scope>
    <source>
        <strain evidence="2 3">A3</strain>
    </source>
</reference>
<accession>A0ABY3MTT1</accession>
<proteinExistence type="predicted"/>
<organism evidence="2 3">
    <name type="scientific">Colwellia echini</name>
    <dbReference type="NCBI Taxonomy" id="1982103"/>
    <lineage>
        <taxon>Bacteria</taxon>
        <taxon>Pseudomonadati</taxon>
        <taxon>Pseudomonadota</taxon>
        <taxon>Gammaproteobacteria</taxon>
        <taxon>Alteromonadales</taxon>
        <taxon>Colwelliaceae</taxon>
        <taxon>Colwellia</taxon>
    </lineage>
</organism>
<evidence type="ECO:0000313" key="2">
    <source>
        <dbReference type="EMBL" id="TYK64610.1"/>
    </source>
</evidence>
<gene>
    <name evidence="2" type="ORF">CWS31_014795</name>
</gene>
<feature type="chain" id="PRO_5045070691" description="Porin" evidence="1">
    <location>
        <begin position="27"/>
        <end position="373"/>
    </location>
</feature>
<keyword evidence="1" id="KW-0732">Signal</keyword>
<dbReference type="Gene3D" id="2.40.160.10">
    <property type="entry name" value="Porin"/>
    <property type="match status" value="1"/>
</dbReference>
<sequence>MKLFTKLTPIAATLLLSFGSISTANAGAKLVISDDSYINVGAGIRTSFTAQEDASPNGESYSSDFALNNSRIYISGQLMEDFKFTFNTEEIWGEYGVLDAVIQYEPSKEFNVWVGRMLTPGDRIEMNGPFYSLTWNQYTVPLYPSDAGANNEAGAYGRDEGVTVWGTLGKFQYAVGAFDGYNGASNADDSLLYAGRLAYSFLGMENNPAYYTSSTYYGKAGDIFTVGLSFQTQAEAYGTVGDASTFTGVALDVLSETVLDGGSVITVEAEYKTFDCDCATGDLPLFDGDSYFITGAYMFANKVGMGLVQPYLRFTSNEPTDGESSDLSEIGVNYVIDGHNLLVNANITNGDANASGQQGPDNTTFTLGFQFQI</sequence>